<dbReference type="Pfam" id="PF00117">
    <property type="entry name" value="GATase"/>
    <property type="match status" value="1"/>
</dbReference>
<comment type="catalytic activity">
    <reaction evidence="7 8">
        <text>hydrogencarbonate + L-glutamine + 2 ATP + H2O = carbamoyl phosphate + L-glutamate + 2 ADP + phosphate + 2 H(+)</text>
        <dbReference type="Rhea" id="RHEA:18633"/>
        <dbReference type="ChEBI" id="CHEBI:15377"/>
        <dbReference type="ChEBI" id="CHEBI:15378"/>
        <dbReference type="ChEBI" id="CHEBI:17544"/>
        <dbReference type="ChEBI" id="CHEBI:29985"/>
        <dbReference type="ChEBI" id="CHEBI:30616"/>
        <dbReference type="ChEBI" id="CHEBI:43474"/>
        <dbReference type="ChEBI" id="CHEBI:58228"/>
        <dbReference type="ChEBI" id="CHEBI:58359"/>
        <dbReference type="ChEBI" id="CHEBI:456216"/>
        <dbReference type="EC" id="6.3.5.5"/>
    </reaction>
</comment>
<dbReference type="CDD" id="cd01744">
    <property type="entry name" value="GATase1_CPSase"/>
    <property type="match status" value="1"/>
</dbReference>
<dbReference type="SMART" id="SM01097">
    <property type="entry name" value="CPSase_sm_chain"/>
    <property type="match status" value="1"/>
</dbReference>
<dbReference type="PROSITE" id="PS51273">
    <property type="entry name" value="GATASE_TYPE_1"/>
    <property type="match status" value="1"/>
</dbReference>
<dbReference type="UniPathway" id="UPA00068">
    <property type="reaction ID" value="UER00171"/>
</dbReference>
<keyword evidence="8" id="KW-0028">Amino-acid biosynthesis</keyword>
<feature type="region of interest" description="CPSase" evidence="8">
    <location>
        <begin position="1"/>
        <end position="168"/>
    </location>
</feature>
<keyword evidence="6 8" id="KW-0315">Glutamine amidotransferase</keyword>
<name>A0A5J5HX18_9BACI</name>
<dbReference type="PRINTS" id="PR00097">
    <property type="entry name" value="ANTSNTHASEII"/>
</dbReference>
<feature type="binding site" evidence="8">
    <location>
        <position position="47"/>
    </location>
    <ligand>
        <name>L-glutamine</name>
        <dbReference type="ChEBI" id="CHEBI:58359"/>
    </ligand>
</feature>
<dbReference type="GO" id="GO:0006207">
    <property type="term" value="P:'de novo' pyrimidine nucleobase biosynthetic process"/>
    <property type="evidence" value="ECO:0007669"/>
    <property type="project" value="InterPro"/>
</dbReference>
<keyword evidence="5 8" id="KW-0067">ATP-binding</keyword>
<dbReference type="GO" id="GO:0004088">
    <property type="term" value="F:carbamoyl-phosphate synthase (glutamine-hydrolyzing) activity"/>
    <property type="evidence" value="ECO:0007669"/>
    <property type="project" value="UniProtKB-UniRule"/>
</dbReference>
<dbReference type="GO" id="GO:0044205">
    <property type="term" value="P:'de novo' UMP biosynthetic process"/>
    <property type="evidence" value="ECO:0007669"/>
    <property type="project" value="UniProtKB-UniRule"/>
</dbReference>
<dbReference type="GO" id="GO:0006541">
    <property type="term" value="P:glutamine metabolic process"/>
    <property type="evidence" value="ECO:0007669"/>
    <property type="project" value="InterPro"/>
</dbReference>
<dbReference type="AlphaFoldDB" id="A0A5J5HX18"/>
<evidence type="ECO:0000313" key="11">
    <source>
        <dbReference type="Proteomes" id="UP000326671"/>
    </source>
</evidence>
<comment type="pathway">
    <text evidence="1 8">Amino-acid biosynthesis; L-arginine biosynthesis; carbamoyl phosphate from bicarbonate: step 1/1.</text>
</comment>
<keyword evidence="11" id="KW-1185">Reference proteome</keyword>
<dbReference type="GO" id="GO:0004359">
    <property type="term" value="F:glutaminase activity"/>
    <property type="evidence" value="ECO:0007669"/>
    <property type="project" value="RHEA"/>
</dbReference>
<feature type="binding site" evidence="8">
    <location>
        <position position="244"/>
    </location>
    <ligand>
        <name>L-glutamine</name>
        <dbReference type="ChEBI" id="CHEBI:58359"/>
    </ligand>
</feature>
<comment type="subunit">
    <text evidence="8">Composed of two chains; the small (or glutamine) chain promotes the hydrolysis of glutamine to ammonia, which is used by the large (or ammonia) chain to synthesize carbamoyl phosphate. Tetramer of heterodimers (alpha,beta)4.</text>
</comment>
<dbReference type="GO" id="GO:0005524">
    <property type="term" value="F:ATP binding"/>
    <property type="evidence" value="ECO:0007669"/>
    <property type="project" value="UniProtKB-UniRule"/>
</dbReference>
<keyword evidence="3 8" id="KW-0436">Ligase</keyword>
<dbReference type="RefSeq" id="WP_150439080.1">
    <property type="nucleotide sequence ID" value="NZ_VYKL01000013.1"/>
</dbReference>
<evidence type="ECO:0000256" key="4">
    <source>
        <dbReference type="ARBA" id="ARBA00022741"/>
    </source>
</evidence>
<dbReference type="InterPro" id="IPR017926">
    <property type="entry name" value="GATASE"/>
</dbReference>
<dbReference type="GO" id="GO:0006526">
    <property type="term" value="P:L-arginine biosynthetic process"/>
    <property type="evidence" value="ECO:0007669"/>
    <property type="project" value="UniProtKB-UniRule"/>
</dbReference>
<comment type="caution">
    <text evidence="10">The sequence shown here is derived from an EMBL/GenBank/DDBJ whole genome shotgun (WGS) entry which is preliminary data.</text>
</comment>
<dbReference type="Pfam" id="PF00988">
    <property type="entry name" value="CPSase_sm_chain"/>
    <property type="match status" value="1"/>
</dbReference>
<dbReference type="UniPathway" id="UPA00070">
    <property type="reaction ID" value="UER00115"/>
</dbReference>
<dbReference type="NCBIfam" id="NF009475">
    <property type="entry name" value="PRK12838.1"/>
    <property type="match status" value="1"/>
</dbReference>
<feature type="binding site" evidence="8">
    <location>
        <position position="285"/>
    </location>
    <ligand>
        <name>L-glutamine</name>
        <dbReference type="ChEBI" id="CHEBI:58359"/>
    </ligand>
</feature>
<comment type="similarity">
    <text evidence="2 8">Belongs to the CarA family.</text>
</comment>
<dbReference type="InterPro" id="IPR036480">
    <property type="entry name" value="CarbP_synth_ssu_N_sf"/>
</dbReference>
<evidence type="ECO:0000256" key="7">
    <source>
        <dbReference type="ARBA" id="ARBA00048816"/>
    </source>
</evidence>
<comment type="caution">
    <text evidence="8">Lacks conserved residue(s) required for the propagation of feature annotation.</text>
</comment>
<organism evidence="10 11">
    <name type="scientific">Niallia endozanthoxylica</name>
    <dbReference type="NCBI Taxonomy" id="2036016"/>
    <lineage>
        <taxon>Bacteria</taxon>
        <taxon>Bacillati</taxon>
        <taxon>Bacillota</taxon>
        <taxon>Bacilli</taxon>
        <taxon>Bacillales</taxon>
        <taxon>Bacillaceae</taxon>
        <taxon>Niallia</taxon>
    </lineage>
</organism>
<feature type="binding site" evidence="8">
    <location>
        <position position="218"/>
    </location>
    <ligand>
        <name>L-glutamine</name>
        <dbReference type="ChEBI" id="CHEBI:58359"/>
    </ligand>
</feature>
<dbReference type="PANTHER" id="PTHR43418:SF7">
    <property type="entry name" value="CARBAMOYL-PHOSPHATE SYNTHASE SMALL CHAIN"/>
    <property type="match status" value="1"/>
</dbReference>
<evidence type="ECO:0000256" key="3">
    <source>
        <dbReference type="ARBA" id="ARBA00022598"/>
    </source>
</evidence>
<dbReference type="OrthoDB" id="9804328at2"/>
<keyword evidence="8" id="KW-0665">Pyrimidine biosynthesis</keyword>
<dbReference type="PRINTS" id="PR00099">
    <property type="entry name" value="CPSGATASE"/>
</dbReference>
<gene>
    <name evidence="8" type="primary">carA</name>
    <name evidence="10" type="ORF">F4V44_05955</name>
</gene>
<feature type="binding site" evidence="8">
    <location>
        <position position="247"/>
    </location>
    <ligand>
        <name>L-glutamine</name>
        <dbReference type="ChEBI" id="CHEBI:58359"/>
    </ligand>
</feature>
<dbReference type="EMBL" id="VYKL01000013">
    <property type="protein sequence ID" value="KAA9027541.1"/>
    <property type="molecule type" value="Genomic_DNA"/>
</dbReference>
<dbReference type="InterPro" id="IPR035686">
    <property type="entry name" value="CPSase_GATase1"/>
</dbReference>
<evidence type="ECO:0000256" key="6">
    <source>
        <dbReference type="ARBA" id="ARBA00022962"/>
    </source>
</evidence>
<feature type="active site" description="Nucleophile" evidence="8">
    <location>
        <position position="243"/>
    </location>
</feature>
<dbReference type="NCBIfam" id="TIGR01368">
    <property type="entry name" value="CPSaseIIsmall"/>
    <property type="match status" value="1"/>
</dbReference>
<dbReference type="Gene3D" id="3.40.50.880">
    <property type="match status" value="1"/>
</dbReference>
<comment type="pathway">
    <text evidence="8">Pyrimidine metabolism; UMP biosynthesis via de novo pathway; (S)-dihydroorotate from bicarbonate: step 1/3.</text>
</comment>
<comment type="catalytic activity">
    <reaction evidence="8">
        <text>L-glutamine + H2O = L-glutamate + NH4(+)</text>
        <dbReference type="Rhea" id="RHEA:15889"/>
        <dbReference type="ChEBI" id="CHEBI:15377"/>
        <dbReference type="ChEBI" id="CHEBI:28938"/>
        <dbReference type="ChEBI" id="CHEBI:29985"/>
        <dbReference type="ChEBI" id="CHEBI:58359"/>
    </reaction>
</comment>
<feature type="binding site" evidence="8">
    <location>
        <position position="216"/>
    </location>
    <ligand>
        <name>L-glutamine</name>
        <dbReference type="ChEBI" id="CHEBI:58359"/>
    </ligand>
</feature>
<dbReference type="SUPFAM" id="SSF52317">
    <property type="entry name" value="Class I glutamine amidotransferase-like"/>
    <property type="match status" value="1"/>
</dbReference>
<dbReference type="PANTHER" id="PTHR43418">
    <property type="entry name" value="MULTIFUNCTIONAL TRYPTOPHAN BIOSYNTHESIS PROTEIN-RELATED"/>
    <property type="match status" value="1"/>
</dbReference>
<protein>
    <recommendedName>
        <fullName evidence="8">Carbamoyl phosphate synthase small chain</fullName>
        <ecNumber evidence="8">6.3.5.5</ecNumber>
    </recommendedName>
    <alternativeName>
        <fullName evidence="8">Carbamoyl phosphate synthetase glutamine chain</fullName>
    </alternativeName>
</protein>
<accession>A0A5J5HX18</accession>
<reference evidence="10 11" key="1">
    <citation type="submission" date="2019-09" db="EMBL/GenBank/DDBJ databases">
        <title>Whole genome sequences of isolates from the Mars Exploration Rovers.</title>
        <authorList>
            <person name="Seuylemezian A."/>
            <person name="Vaishampayan P."/>
        </authorList>
    </citation>
    <scope>NUCLEOTIDE SEQUENCE [LARGE SCALE GENOMIC DNA]</scope>
    <source>
        <strain evidence="10 11">MER_TA_151</strain>
    </source>
</reference>
<feature type="active site" evidence="8">
    <location>
        <position position="328"/>
    </location>
</feature>
<evidence type="ECO:0000256" key="5">
    <source>
        <dbReference type="ARBA" id="ARBA00022840"/>
    </source>
</evidence>
<dbReference type="Proteomes" id="UP000326671">
    <property type="component" value="Unassembled WGS sequence"/>
</dbReference>
<dbReference type="PRINTS" id="PR00096">
    <property type="entry name" value="GATASE"/>
</dbReference>
<sequence length="360" mass="39666">MTGYLQLNSGECFQGQWLTSAPADGIKGEIVFFTGMTGYQEVLTDPSYKDQIIVFTYPLIGNYGINEANFESKKPHVAGVIVYEAKQTAFHYEAQYSLIEYLEKWGIPMLGSIDTRAVVKKIRSLGTMPAVLSSSENKIEQDMTLPENHKVSKVTVFTPEQHGSGDQHIVLMDFGTKKSIVKSLVKRGCAVTVVPYNTSFEEVKKLKPDGVLLSNGPGDPKDLQSVLPTVKKLITHYPTLGICLGHQLAALALGANTNKLAFGHRGANHPVVDSVTGKVFMSSQNHSYVVDTHSIKDTGLTLRFTNLHDQSVEGLQHEKYPLQTVQFHPEANPGPAESEYIFDEFIETVKANNGRVFAYA</sequence>
<dbReference type="SUPFAM" id="SSF52021">
    <property type="entry name" value="Carbamoyl phosphate synthetase, small subunit N-terminal domain"/>
    <property type="match status" value="1"/>
</dbReference>
<evidence type="ECO:0000256" key="1">
    <source>
        <dbReference type="ARBA" id="ARBA00005077"/>
    </source>
</evidence>
<evidence type="ECO:0000259" key="9">
    <source>
        <dbReference type="SMART" id="SM01097"/>
    </source>
</evidence>
<dbReference type="InterPro" id="IPR050472">
    <property type="entry name" value="Anth_synth/Amidotransfase"/>
</dbReference>
<feature type="binding site" evidence="8">
    <location>
        <position position="288"/>
    </location>
    <ligand>
        <name>L-glutamine</name>
        <dbReference type="ChEBI" id="CHEBI:58359"/>
    </ligand>
</feature>
<feature type="active site" evidence="8">
    <location>
        <position position="330"/>
    </location>
</feature>
<feature type="domain" description="Carbamoyl-phosphate synthase small subunit N-terminal" evidence="9">
    <location>
        <begin position="1"/>
        <end position="133"/>
    </location>
</feature>
<keyword evidence="4 8" id="KW-0547">Nucleotide-binding</keyword>
<dbReference type="InterPro" id="IPR006274">
    <property type="entry name" value="CarbamoylP_synth_ssu"/>
</dbReference>
<dbReference type="Gene3D" id="3.50.30.20">
    <property type="entry name" value="Carbamoyl-phosphate synthase small subunit, N-terminal domain"/>
    <property type="match status" value="1"/>
</dbReference>
<evidence type="ECO:0000256" key="8">
    <source>
        <dbReference type="HAMAP-Rule" id="MF_01209"/>
    </source>
</evidence>
<comment type="function">
    <text evidence="8">Small subunit of the glutamine-dependent carbamoyl phosphate synthetase (CPSase). CPSase catalyzes the formation of carbamoyl phosphate from the ammonia moiety of glutamine, carbonate, and phosphate donated by ATP, constituting the first step of 2 biosynthetic pathways, one leading to arginine and/or urea and the other to pyrimidine nucleotides. The small subunit (glutamine amidotransferase) binds and cleaves glutamine to supply the large subunit with the substrate ammonia.</text>
</comment>
<evidence type="ECO:0000313" key="10">
    <source>
        <dbReference type="EMBL" id="KAA9027541.1"/>
    </source>
</evidence>
<dbReference type="InterPro" id="IPR002474">
    <property type="entry name" value="CarbamoylP_synth_ssu_N"/>
</dbReference>
<dbReference type="InterPro" id="IPR029062">
    <property type="entry name" value="Class_I_gatase-like"/>
</dbReference>
<dbReference type="HAMAP" id="MF_01209">
    <property type="entry name" value="CPSase_S_chain"/>
    <property type="match status" value="1"/>
</dbReference>
<dbReference type="EC" id="6.3.5.5" evidence="8"/>
<evidence type="ECO:0000256" key="2">
    <source>
        <dbReference type="ARBA" id="ARBA00007800"/>
    </source>
</evidence>
<keyword evidence="8" id="KW-0055">Arginine biosynthesis</keyword>
<proteinExistence type="inferred from homology"/>